<accession>A0A7J9NUT8</accession>
<organism evidence="2 3">
    <name type="scientific">Methanococcus maripaludis</name>
    <name type="common">Methanococcus deltae</name>
    <dbReference type="NCBI Taxonomy" id="39152"/>
    <lineage>
        <taxon>Archaea</taxon>
        <taxon>Methanobacteriati</taxon>
        <taxon>Methanobacteriota</taxon>
        <taxon>Methanomada group</taxon>
        <taxon>Methanococci</taxon>
        <taxon>Methanococcales</taxon>
        <taxon>Methanococcaceae</taxon>
        <taxon>Methanococcus</taxon>
    </lineage>
</organism>
<dbReference type="AlphaFoldDB" id="A0A7J9NUT8"/>
<keyword evidence="1" id="KW-1133">Transmembrane helix</keyword>
<dbReference type="Proteomes" id="UP000564425">
    <property type="component" value="Unassembled WGS sequence"/>
</dbReference>
<proteinExistence type="predicted"/>
<comment type="caution">
    <text evidence="2">The sequence shown here is derived from an EMBL/GenBank/DDBJ whole genome shotgun (WGS) entry which is preliminary data.</text>
</comment>
<keyword evidence="1" id="KW-0472">Membrane</keyword>
<evidence type="ECO:0000256" key="1">
    <source>
        <dbReference type="SAM" id="Phobius"/>
    </source>
</evidence>
<reference evidence="2 3" key="1">
    <citation type="submission" date="2020-07" db="EMBL/GenBank/DDBJ databases">
        <title>Genomic Encyclopedia of Type Strains, Phase IV (KMG-V): Genome sequencing to study the core and pangenomes of soil and plant-associated prokaryotes.</title>
        <authorList>
            <person name="Whitman W."/>
        </authorList>
    </citation>
    <scope>NUCLEOTIDE SEQUENCE [LARGE SCALE GENOMIC DNA]</scope>
    <source>
        <strain evidence="2 3">A1</strain>
    </source>
</reference>
<name>A0A7J9NUT8_METMI</name>
<feature type="transmembrane region" description="Helical" evidence="1">
    <location>
        <begin position="33"/>
        <end position="52"/>
    </location>
</feature>
<evidence type="ECO:0000313" key="3">
    <source>
        <dbReference type="Proteomes" id="UP000564425"/>
    </source>
</evidence>
<gene>
    <name evidence="2" type="ORF">HNP86_001591</name>
</gene>
<feature type="transmembrane region" description="Helical" evidence="1">
    <location>
        <begin position="58"/>
        <end position="77"/>
    </location>
</feature>
<protein>
    <submittedName>
        <fullName evidence="2">Uncharacterized protein</fullName>
    </submittedName>
</protein>
<sequence length="136" mass="16005">MEKFIQKIKRSVLSSGKDEKKKYLTRDDITRKYVQVSGLICGFMLLLAVLKLISGDFLIIFCLVMCFEFVLIAQYDFKKYVKKNKLAFKGLKAMYSDGTYEIVYFNFPSDYEEFVFDLTTKCNEHEVTVQKLIRLK</sequence>
<dbReference type="EMBL" id="JACDUH010000002">
    <property type="protein sequence ID" value="MBA2851438.1"/>
    <property type="molecule type" value="Genomic_DNA"/>
</dbReference>
<keyword evidence="1" id="KW-0812">Transmembrane</keyword>
<dbReference type="RefSeq" id="WP_181501263.1">
    <property type="nucleotide sequence ID" value="NZ_JACDUH010000002.1"/>
</dbReference>
<evidence type="ECO:0000313" key="2">
    <source>
        <dbReference type="EMBL" id="MBA2851438.1"/>
    </source>
</evidence>